<keyword evidence="1" id="KW-0863">Zinc-finger</keyword>
<dbReference type="InterPro" id="IPR013083">
    <property type="entry name" value="Znf_RING/FYVE/PHD"/>
</dbReference>
<dbReference type="PANTHER" id="PTHR31150">
    <property type="entry name" value="EXPRESSED PROTEIN"/>
    <property type="match status" value="1"/>
</dbReference>
<dbReference type="PANTHER" id="PTHR31150:SF2">
    <property type="entry name" value="RING_U-BOX SUPERFAMILY PROTEIN"/>
    <property type="match status" value="1"/>
</dbReference>
<sequence length="450" mass="50043">MDPSEPHWRMSSSFSPPLSRRWDCRFQSDGLSHRVHEGPIYGSSLSSHSKGSRSGVSSDRYLNHYHSVSDGALSYLGSPADNIQAPRWTPPGQRYDLGEFTPVGGTRPETSVCSQSDERCYTAGNNHGFASSLSDSSQWASTSKQPNFFPPCNFSGRRSFMSKPVYPLVSRNPFSDTEAFGMAQTSSGGRRTPGDDVSTDPMWPENILSPDLTFLKTLTELQKMEASPEPNISSREAYRWSNASSYDFGYDGDVIDITDHISLENQRCLHNSARYQKCGLCERSLWQKSPWSSNRIVRSSDMPIVGVLSCRHVFHADCLEETTPKSRIHEPPCPLCLKAFGDEGSTPFSEPLQVALRSVRRSQGVNISSNSSGNSSQNVGDLRRNQSLPMPRHGGSLTKSHFKKRFSFKGRMGKDIFGTKLFRRTGSSSSSLLNDNPNQAGRMRPRQSSR</sequence>
<evidence type="ECO:0000259" key="3">
    <source>
        <dbReference type="PROSITE" id="PS50089"/>
    </source>
</evidence>
<feature type="domain" description="RING-type" evidence="3">
    <location>
        <begin position="278"/>
        <end position="336"/>
    </location>
</feature>
<keyword evidence="4" id="KW-1185">Reference proteome</keyword>
<evidence type="ECO:0000313" key="4">
    <source>
        <dbReference type="Proteomes" id="UP000228380"/>
    </source>
</evidence>
<dbReference type="Gene3D" id="3.30.40.10">
    <property type="entry name" value="Zinc/RING finger domain, C3HC4 (zinc finger)"/>
    <property type="match status" value="1"/>
</dbReference>
<dbReference type="SUPFAM" id="SSF57850">
    <property type="entry name" value="RING/U-box"/>
    <property type="match status" value="1"/>
</dbReference>
<feature type="region of interest" description="Disordered" evidence="2">
    <location>
        <begin position="363"/>
        <end position="404"/>
    </location>
</feature>
<dbReference type="RefSeq" id="XP_008793342.1">
    <property type="nucleotide sequence ID" value="XM_008795120.4"/>
</dbReference>
<name>A0A8B7C7E4_PHODC</name>
<protein>
    <submittedName>
        <fullName evidence="5">Uncharacterized protein LOC103709662</fullName>
    </submittedName>
</protein>
<keyword evidence="1" id="KW-0479">Metal-binding</keyword>
<dbReference type="AlphaFoldDB" id="A0A8B7C7E4"/>
<reference evidence="5" key="2">
    <citation type="submission" date="2025-08" db="UniProtKB">
        <authorList>
            <consortium name="RefSeq"/>
        </authorList>
    </citation>
    <scope>IDENTIFICATION</scope>
    <source>
        <tissue evidence="5">Young leaves</tissue>
    </source>
</reference>
<dbReference type="OrthoDB" id="755409at2759"/>
<evidence type="ECO:0000256" key="2">
    <source>
        <dbReference type="SAM" id="MobiDB-lite"/>
    </source>
</evidence>
<organism evidence="4 5">
    <name type="scientific">Phoenix dactylifera</name>
    <name type="common">Date palm</name>
    <dbReference type="NCBI Taxonomy" id="42345"/>
    <lineage>
        <taxon>Eukaryota</taxon>
        <taxon>Viridiplantae</taxon>
        <taxon>Streptophyta</taxon>
        <taxon>Embryophyta</taxon>
        <taxon>Tracheophyta</taxon>
        <taxon>Spermatophyta</taxon>
        <taxon>Magnoliopsida</taxon>
        <taxon>Liliopsida</taxon>
        <taxon>Arecaceae</taxon>
        <taxon>Coryphoideae</taxon>
        <taxon>Phoeniceae</taxon>
        <taxon>Phoenix</taxon>
    </lineage>
</organism>
<accession>A0A8B7C7E4</accession>
<gene>
    <name evidence="5" type="primary">LOC103709662</name>
</gene>
<evidence type="ECO:0000313" key="5">
    <source>
        <dbReference type="RefSeq" id="XP_008793342.1"/>
    </source>
</evidence>
<proteinExistence type="predicted"/>
<keyword evidence="1" id="KW-0862">Zinc</keyword>
<dbReference type="Proteomes" id="UP000228380">
    <property type="component" value="Chromosome 13"/>
</dbReference>
<dbReference type="GO" id="GO:0008270">
    <property type="term" value="F:zinc ion binding"/>
    <property type="evidence" value="ECO:0007669"/>
    <property type="project" value="UniProtKB-KW"/>
</dbReference>
<dbReference type="GeneID" id="103709662"/>
<feature type="compositionally biased region" description="Low complexity" evidence="2">
    <location>
        <begin position="363"/>
        <end position="380"/>
    </location>
</feature>
<dbReference type="KEGG" id="pda:103709662"/>
<evidence type="ECO:0000256" key="1">
    <source>
        <dbReference type="PROSITE-ProRule" id="PRU00175"/>
    </source>
</evidence>
<dbReference type="SMART" id="SM00184">
    <property type="entry name" value="RING"/>
    <property type="match status" value="1"/>
</dbReference>
<reference evidence="4" key="1">
    <citation type="journal article" date="2019" name="Nat. Commun.">
        <title>Genome-wide association mapping of date palm fruit traits.</title>
        <authorList>
            <person name="Hazzouri K.M."/>
            <person name="Gros-Balthazard M."/>
            <person name="Flowers J.M."/>
            <person name="Copetti D."/>
            <person name="Lemansour A."/>
            <person name="Lebrun M."/>
            <person name="Masmoudi K."/>
            <person name="Ferrand S."/>
            <person name="Dhar M.I."/>
            <person name="Fresquez Z.A."/>
            <person name="Rosas U."/>
            <person name="Zhang J."/>
            <person name="Talag J."/>
            <person name="Lee S."/>
            <person name="Kudrna D."/>
            <person name="Powell R.F."/>
            <person name="Leitch I.J."/>
            <person name="Krueger R.R."/>
            <person name="Wing R.A."/>
            <person name="Amiri K.M.A."/>
            <person name="Purugganan M.D."/>
        </authorList>
    </citation>
    <scope>NUCLEOTIDE SEQUENCE [LARGE SCALE GENOMIC DNA]</scope>
    <source>
        <strain evidence="4">cv. Khalas</strain>
    </source>
</reference>
<dbReference type="InterPro" id="IPR001841">
    <property type="entry name" value="Znf_RING"/>
</dbReference>
<feature type="region of interest" description="Disordered" evidence="2">
    <location>
        <begin position="426"/>
        <end position="450"/>
    </location>
</feature>
<dbReference type="PROSITE" id="PS50089">
    <property type="entry name" value="ZF_RING_2"/>
    <property type="match status" value="1"/>
</dbReference>